<sequence>SSLAQSADGEPTAEQVNAVRDAGAFGSIAGCWPRVVCGAGDI</sequence>
<gene>
    <name evidence="1" type="ORF">BJ554DRAFT_3646</name>
</gene>
<evidence type="ECO:0000313" key="2">
    <source>
        <dbReference type="Proteomes" id="UP000673691"/>
    </source>
</evidence>
<dbReference type="EMBL" id="JAEFCI010001647">
    <property type="protein sequence ID" value="KAG5462759.1"/>
    <property type="molecule type" value="Genomic_DNA"/>
</dbReference>
<reference evidence="1 2" key="1">
    <citation type="journal article" name="Sci. Rep.">
        <title>Genome-scale phylogenetic analyses confirm Olpidium as the closest living zoosporic fungus to the non-flagellated, terrestrial fungi.</title>
        <authorList>
            <person name="Chang Y."/>
            <person name="Rochon D."/>
            <person name="Sekimoto S."/>
            <person name="Wang Y."/>
            <person name="Chovatia M."/>
            <person name="Sandor L."/>
            <person name="Salamov A."/>
            <person name="Grigoriev I.V."/>
            <person name="Stajich J.E."/>
            <person name="Spatafora J.W."/>
        </authorList>
    </citation>
    <scope>NUCLEOTIDE SEQUENCE [LARGE SCALE GENOMIC DNA]</scope>
    <source>
        <strain evidence="1">S191</strain>
    </source>
</reference>
<name>A0A8H8DLB2_9FUNG</name>
<evidence type="ECO:0000313" key="1">
    <source>
        <dbReference type="EMBL" id="KAG5462759.1"/>
    </source>
</evidence>
<protein>
    <submittedName>
        <fullName evidence="1">Uncharacterized protein</fullName>
    </submittedName>
</protein>
<feature type="non-terminal residue" evidence="1">
    <location>
        <position position="1"/>
    </location>
</feature>
<dbReference type="Proteomes" id="UP000673691">
    <property type="component" value="Unassembled WGS sequence"/>
</dbReference>
<proteinExistence type="predicted"/>
<dbReference type="AlphaFoldDB" id="A0A8H8DLB2"/>
<comment type="caution">
    <text evidence="1">The sequence shown here is derived from an EMBL/GenBank/DDBJ whole genome shotgun (WGS) entry which is preliminary data.</text>
</comment>
<organism evidence="1 2">
    <name type="scientific">Olpidium bornovanus</name>
    <dbReference type="NCBI Taxonomy" id="278681"/>
    <lineage>
        <taxon>Eukaryota</taxon>
        <taxon>Fungi</taxon>
        <taxon>Fungi incertae sedis</taxon>
        <taxon>Olpidiomycota</taxon>
        <taxon>Olpidiomycotina</taxon>
        <taxon>Olpidiomycetes</taxon>
        <taxon>Olpidiales</taxon>
        <taxon>Olpidiaceae</taxon>
        <taxon>Olpidium</taxon>
    </lineage>
</organism>
<accession>A0A8H8DLB2</accession>
<keyword evidence="2" id="KW-1185">Reference proteome</keyword>